<dbReference type="Proteomes" id="UP001056429">
    <property type="component" value="Unassembled WGS sequence"/>
</dbReference>
<proteinExistence type="predicted"/>
<name>A0A9J6NXL8_9CLOT</name>
<gene>
    <name evidence="2" type="ORF">KDK92_01365</name>
</gene>
<evidence type="ECO:0000313" key="2">
    <source>
        <dbReference type="EMBL" id="MCM1988373.1"/>
    </source>
</evidence>
<reference evidence="2" key="1">
    <citation type="journal article" date="2021" name="mSystems">
        <title>Bacteria and Archaea Synergistically Convert Glycine Betaine to Biogenic Methane in the Formosa Cold Seep of the South China Sea.</title>
        <authorList>
            <person name="Li L."/>
            <person name="Zhang W."/>
            <person name="Zhang S."/>
            <person name="Song L."/>
            <person name="Sun Q."/>
            <person name="Zhang H."/>
            <person name="Xiang H."/>
            <person name="Dong X."/>
        </authorList>
    </citation>
    <scope>NUCLEOTIDE SEQUENCE</scope>
    <source>
        <strain evidence="2">ZWT</strain>
    </source>
</reference>
<sequence length="198" mass="23048">MKKIVLFSSLIICILILFISFQNPNIEKNTKRITPQQSVNKEKNTKEITSQSSEDDNYEENTLKSEKSIVYALAFDSVWEMDKALNSDIKYVSIDTKTFKDFSEEDKSELFDYIAEKYNVIMLDMSFEELQDEGYVKDLYFEEGILFKVDKYNSHSTNSVSFEGSKWRSGLGAIGFSFKGEKKNNKWELVECNMTWIS</sequence>
<feature type="region of interest" description="Disordered" evidence="1">
    <location>
        <begin position="37"/>
        <end position="60"/>
    </location>
</feature>
<keyword evidence="3" id="KW-1185">Reference proteome</keyword>
<comment type="caution">
    <text evidence="2">The sequence shown here is derived from an EMBL/GenBank/DDBJ whole genome shotgun (WGS) entry which is preliminary data.</text>
</comment>
<dbReference type="EMBL" id="JAGSOJ010000001">
    <property type="protein sequence ID" value="MCM1988373.1"/>
    <property type="molecule type" value="Genomic_DNA"/>
</dbReference>
<accession>A0A9J6NXL8</accession>
<reference evidence="2" key="2">
    <citation type="submission" date="2021-04" db="EMBL/GenBank/DDBJ databases">
        <authorList>
            <person name="Dong X."/>
        </authorList>
    </citation>
    <scope>NUCLEOTIDE SEQUENCE</scope>
    <source>
        <strain evidence="2">ZWT</strain>
    </source>
</reference>
<dbReference type="RefSeq" id="WP_250857242.1">
    <property type="nucleotide sequence ID" value="NZ_JAGSOJ010000001.1"/>
</dbReference>
<evidence type="ECO:0000256" key="1">
    <source>
        <dbReference type="SAM" id="MobiDB-lite"/>
    </source>
</evidence>
<protein>
    <submittedName>
        <fullName evidence="2">Uncharacterized protein</fullName>
    </submittedName>
</protein>
<organism evidence="2 3">
    <name type="scientific">Oceanirhabdus seepicola</name>
    <dbReference type="NCBI Taxonomy" id="2828781"/>
    <lineage>
        <taxon>Bacteria</taxon>
        <taxon>Bacillati</taxon>
        <taxon>Bacillota</taxon>
        <taxon>Clostridia</taxon>
        <taxon>Eubacteriales</taxon>
        <taxon>Clostridiaceae</taxon>
        <taxon>Oceanirhabdus</taxon>
    </lineage>
</organism>
<evidence type="ECO:0000313" key="3">
    <source>
        <dbReference type="Proteomes" id="UP001056429"/>
    </source>
</evidence>
<dbReference type="AlphaFoldDB" id="A0A9J6NXL8"/>